<feature type="compositionally biased region" description="Pro residues" evidence="1">
    <location>
        <begin position="177"/>
        <end position="190"/>
    </location>
</feature>
<sequence length="312" mass="32692">MPGPAPVAVYVVAAVVTVAAAAAFKEFVYEPHIAPRVERWAEEFLAKRKAMKMKRAVPAVPVPSAGAGEAASVSNESTYELENLVADEVAQWRNEVIVSRDQRTSTIRRRQNAGASSEPGTPLDESNVVIPYSPLTPTHVIFDPADGLSASSPTSTISSRVATPSPHSTLSHSTFRTPPPPAVRAPPTPDPSARGASPTGPTTDPYLFSVGSPHNVPSLSLSHPVDLDAEHDLELLSAPSESSSRPSSPFSELSQPAGDGDEQFHSFTLSPQSMTLSASDSGSGSEGDDLERWSNAGSEISGSSWASTGAQN</sequence>
<feature type="compositionally biased region" description="Low complexity" evidence="1">
    <location>
        <begin position="237"/>
        <end position="254"/>
    </location>
</feature>
<keyword evidence="4" id="KW-1185">Reference proteome</keyword>
<feature type="compositionally biased region" description="Low complexity" evidence="1">
    <location>
        <begin position="149"/>
        <end position="176"/>
    </location>
</feature>
<reference evidence="3" key="1">
    <citation type="submission" date="2023-03" db="EMBL/GenBank/DDBJ databases">
        <title>Massive genome expansion in bonnet fungi (Mycena s.s.) driven by repeated elements and novel gene families across ecological guilds.</title>
        <authorList>
            <consortium name="Lawrence Berkeley National Laboratory"/>
            <person name="Harder C.B."/>
            <person name="Miyauchi S."/>
            <person name="Viragh M."/>
            <person name="Kuo A."/>
            <person name="Thoen E."/>
            <person name="Andreopoulos B."/>
            <person name="Lu D."/>
            <person name="Skrede I."/>
            <person name="Drula E."/>
            <person name="Henrissat B."/>
            <person name="Morin E."/>
            <person name="Kohler A."/>
            <person name="Barry K."/>
            <person name="LaButti K."/>
            <person name="Morin E."/>
            <person name="Salamov A."/>
            <person name="Lipzen A."/>
            <person name="Mereny Z."/>
            <person name="Hegedus B."/>
            <person name="Baldrian P."/>
            <person name="Stursova M."/>
            <person name="Weitz H."/>
            <person name="Taylor A."/>
            <person name="Grigoriev I.V."/>
            <person name="Nagy L.G."/>
            <person name="Martin F."/>
            <person name="Kauserud H."/>
        </authorList>
    </citation>
    <scope>NUCLEOTIDE SEQUENCE</scope>
    <source>
        <strain evidence="3">9144</strain>
    </source>
</reference>
<feature type="region of interest" description="Disordered" evidence="1">
    <location>
        <begin position="237"/>
        <end position="312"/>
    </location>
</feature>
<feature type="compositionally biased region" description="Polar residues" evidence="1">
    <location>
        <begin position="295"/>
        <end position="312"/>
    </location>
</feature>
<feature type="compositionally biased region" description="Polar residues" evidence="1">
    <location>
        <begin position="265"/>
        <end position="276"/>
    </location>
</feature>
<evidence type="ECO:0000313" key="4">
    <source>
        <dbReference type="Proteomes" id="UP001219525"/>
    </source>
</evidence>
<dbReference type="Proteomes" id="UP001219525">
    <property type="component" value="Unassembled WGS sequence"/>
</dbReference>
<keyword evidence="2" id="KW-0732">Signal</keyword>
<accession>A0AAD6VKV5</accession>
<proteinExistence type="predicted"/>
<feature type="region of interest" description="Disordered" evidence="1">
    <location>
        <begin position="102"/>
        <end position="130"/>
    </location>
</feature>
<feature type="chain" id="PRO_5042066529" description="Transmembrane protein" evidence="2">
    <location>
        <begin position="24"/>
        <end position="312"/>
    </location>
</feature>
<dbReference type="EMBL" id="JARJCW010000029">
    <property type="protein sequence ID" value="KAJ7210006.1"/>
    <property type="molecule type" value="Genomic_DNA"/>
</dbReference>
<name>A0AAD6VKV5_9AGAR</name>
<evidence type="ECO:0000256" key="1">
    <source>
        <dbReference type="SAM" id="MobiDB-lite"/>
    </source>
</evidence>
<comment type="caution">
    <text evidence="3">The sequence shown here is derived from an EMBL/GenBank/DDBJ whole genome shotgun (WGS) entry which is preliminary data.</text>
</comment>
<feature type="signal peptide" evidence="2">
    <location>
        <begin position="1"/>
        <end position="23"/>
    </location>
</feature>
<dbReference type="AlphaFoldDB" id="A0AAD6VKV5"/>
<gene>
    <name evidence="3" type="ORF">GGX14DRAFT_451235</name>
</gene>
<evidence type="ECO:0008006" key="5">
    <source>
        <dbReference type="Google" id="ProtNLM"/>
    </source>
</evidence>
<organism evidence="3 4">
    <name type="scientific">Mycena pura</name>
    <dbReference type="NCBI Taxonomy" id="153505"/>
    <lineage>
        <taxon>Eukaryota</taxon>
        <taxon>Fungi</taxon>
        <taxon>Dikarya</taxon>
        <taxon>Basidiomycota</taxon>
        <taxon>Agaricomycotina</taxon>
        <taxon>Agaricomycetes</taxon>
        <taxon>Agaricomycetidae</taxon>
        <taxon>Agaricales</taxon>
        <taxon>Marasmiineae</taxon>
        <taxon>Mycenaceae</taxon>
        <taxon>Mycena</taxon>
    </lineage>
</organism>
<evidence type="ECO:0000256" key="2">
    <source>
        <dbReference type="SAM" id="SignalP"/>
    </source>
</evidence>
<evidence type="ECO:0000313" key="3">
    <source>
        <dbReference type="EMBL" id="KAJ7210006.1"/>
    </source>
</evidence>
<feature type="region of interest" description="Disordered" evidence="1">
    <location>
        <begin position="144"/>
        <end position="211"/>
    </location>
</feature>
<protein>
    <recommendedName>
        <fullName evidence="5">Transmembrane protein</fullName>
    </recommendedName>
</protein>